<evidence type="ECO:0000256" key="5">
    <source>
        <dbReference type="ARBA" id="ARBA00023049"/>
    </source>
</evidence>
<evidence type="ECO:0000259" key="8">
    <source>
        <dbReference type="Pfam" id="PF01435"/>
    </source>
</evidence>
<evidence type="ECO:0000256" key="6">
    <source>
        <dbReference type="RuleBase" id="RU003983"/>
    </source>
</evidence>
<keyword evidence="4 6" id="KW-0862">Zinc</keyword>
<dbReference type="GO" id="GO:0004222">
    <property type="term" value="F:metalloendopeptidase activity"/>
    <property type="evidence" value="ECO:0007669"/>
    <property type="project" value="InterPro"/>
</dbReference>
<keyword evidence="2" id="KW-0479">Metal-binding</keyword>
<keyword evidence="7" id="KW-0472">Membrane</keyword>
<protein>
    <submittedName>
        <fullName evidence="9">M56 family metallopeptidase</fullName>
    </submittedName>
</protein>
<evidence type="ECO:0000256" key="3">
    <source>
        <dbReference type="ARBA" id="ARBA00022801"/>
    </source>
</evidence>
<feature type="transmembrane region" description="Helical" evidence="7">
    <location>
        <begin position="33"/>
        <end position="58"/>
    </location>
</feature>
<keyword evidence="3 6" id="KW-0378">Hydrolase</keyword>
<evidence type="ECO:0000313" key="9">
    <source>
        <dbReference type="EMBL" id="XBV22276.1"/>
    </source>
</evidence>
<name>A0AAU7T625_9ACTN</name>
<reference evidence="9" key="1">
    <citation type="submission" date="2024-06" db="EMBL/GenBank/DDBJ databases">
        <title>Kribbella sp. strain HUAS MG21 genome sequences.</title>
        <authorList>
            <person name="Mo P."/>
        </authorList>
    </citation>
    <scope>NUCLEOTIDE SEQUENCE</scope>
    <source>
        <strain evidence="9">HUAS MG21</strain>
    </source>
</reference>
<organism evidence="9">
    <name type="scientific">Kribbella sp. HUAS MG21</name>
    <dbReference type="NCBI Taxonomy" id="3160966"/>
    <lineage>
        <taxon>Bacteria</taxon>
        <taxon>Bacillati</taxon>
        <taxon>Actinomycetota</taxon>
        <taxon>Actinomycetes</taxon>
        <taxon>Propionibacteriales</taxon>
        <taxon>Kribbellaceae</taxon>
        <taxon>Kribbella</taxon>
    </lineage>
</organism>
<dbReference type="RefSeq" id="WP_350275122.1">
    <property type="nucleotide sequence ID" value="NZ_CP158165.1"/>
</dbReference>
<gene>
    <name evidence="9" type="ORF">ABN611_27380</name>
</gene>
<comment type="similarity">
    <text evidence="6">Belongs to the peptidase M48 family.</text>
</comment>
<evidence type="ECO:0000256" key="4">
    <source>
        <dbReference type="ARBA" id="ARBA00022833"/>
    </source>
</evidence>
<dbReference type="PANTHER" id="PTHR34978">
    <property type="entry name" value="POSSIBLE SENSOR-TRANSDUCER PROTEIN BLAR"/>
    <property type="match status" value="1"/>
</dbReference>
<keyword evidence="5 6" id="KW-0482">Metalloprotease</keyword>
<evidence type="ECO:0000256" key="2">
    <source>
        <dbReference type="ARBA" id="ARBA00022723"/>
    </source>
</evidence>
<dbReference type="EMBL" id="CP158165">
    <property type="protein sequence ID" value="XBV22276.1"/>
    <property type="molecule type" value="Genomic_DNA"/>
</dbReference>
<evidence type="ECO:0000256" key="1">
    <source>
        <dbReference type="ARBA" id="ARBA00022670"/>
    </source>
</evidence>
<dbReference type="PANTHER" id="PTHR34978:SF3">
    <property type="entry name" value="SLR0241 PROTEIN"/>
    <property type="match status" value="1"/>
</dbReference>
<dbReference type="CDD" id="cd07326">
    <property type="entry name" value="M56_BlaR1_MecR1_like"/>
    <property type="match status" value="1"/>
</dbReference>
<keyword evidence="7" id="KW-0812">Transmembrane</keyword>
<feature type="domain" description="Peptidase M48" evidence="8">
    <location>
        <begin position="115"/>
        <end position="181"/>
    </location>
</feature>
<evidence type="ECO:0000256" key="7">
    <source>
        <dbReference type="SAM" id="Phobius"/>
    </source>
</evidence>
<dbReference type="GO" id="GO:0046872">
    <property type="term" value="F:metal ion binding"/>
    <property type="evidence" value="ECO:0007669"/>
    <property type="project" value="UniProtKB-KW"/>
</dbReference>
<dbReference type="InterPro" id="IPR052173">
    <property type="entry name" value="Beta-lactam_resp_regulator"/>
</dbReference>
<accession>A0AAU7T625</accession>
<proteinExistence type="inferred from homology"/>
<keyword evidence="1 6" id="KW-0645">Protease</keyword>
<comment type="cofactor">
    <cofactor evidence="6">
        <name>Zn(2+)</name>
        <dbReference type="ChEBI" id="CHEBI:29105"/>
    </cofactor>
    <text evidence="6">Binds 1 zinc ion per subunit.</text>
</comment>
<dbReference type="GO" id="GO:0006508">
    <property type="term" value="P:proteolysis"/>
    <property type="evidence" value="ECO:0007669"/>
    <property type="project" value="UniProtKB-KW"/>
</dbReference>
<dbReference type="Pfam" id="PF01435">
    <property type="entry name" value="Peptidase_M48"/>
    <property type="match status" value="1"/>
</dbReference>
<sequence length="306" mass="31583">MTIIVALLAYAGTLAVLAPRLLAGPWLRRSPRLALALWHSSAISVLLATILSTVACFADEGGVAHWIPGLTGHHGLSGLLLAAAPIVVPAVLALRLGVVGRRLSHNHRDGRRRHLELVRLLGRYDDELGATVIPVDVPAAYCVPGTDQIVITAGALAVLDDHELRAVVAHEQAHLTGRHHLLVGWAEILRGAFGALPLFAHLGRATADLVELVADDRTVRRTSAAGLASAIAALSCGPAPAHGLAASGGSVLARVERLLAPPAPLPIVPRIGGIGTAVTLLAVPVLLVLAPATVAAGLVECPHPFS</sequence>
<keyword evidence="7" id="KW-1133">Transmembrane helix</keyword>
<feature type="transmembrane region" description="Helical" evidence="7">
    <location>
        <begin position="79"/>
        <end position="98"/>
    </location>
</feature>
<dbReference type="Gene3D" id="3.30.2010.10">
    <property type="entry name" value="Metalloproteases ('zincins'), catalytic domain"/>
    <property type="match status" value="1"/>
</dbReference>
<dbReference type="AlphaFoldDB" id="A0AAU7T625"/>
<dbReference type="InterPro" id="IPR001915">
    <property type="entry name" value="Peptidase_M48"/>
</dbReference>